<dbReference type="SUPFAM" id="SSF52047">
    <property type="entry name" value="RNI-like"/>
    <property type="match status" value="1"/>
</dbReference>
<proteinExistence type="predicted"/>
<accession>A0ABY6UNA1</accession>
<sequence length="419" mass="47755">MAAPSEILGLIFSHFVEPFGQRSDATEASIEEEVFNRRTLASLCRVSKSYSAVATDLLYSQVRLFDGDIRFFTRTILQDQSKSKGKLVKRLSLEFELAGKWEPEAVDPERRVRVPAAREDQWDYARCRDEALSIVGLENVVTSATHGWECDASELQKLNLEDKFEEDLAAVLLFLLPQLRSLRIKLDPMTGDYDDSDAAGYWRCAMLLQAMRLPYWYYYMNPGHNSSDQGIEDDVKDLVPASLLNLEQLIMCNPYEEPGTIKAYYPPISWCYLEELQPLWALPNLKSLTLERVSWDYDPASFDQPISAQEDFAKSNSLEHLEILDTTIPPALLPHLLECFSSLRSINYELADSYSLLTEVFEQGTMTPDMLDAHGIRETIRRCKPNLVSLHVKAISRDDLDEDELAAIEGADEEEEDDE</sequence>
<evidence type="ECO:0000313" key="1">
    <source>
        <dbReference type="EMBL" id="VUC32813.1"/>
    </source>
</evidence>
<reference evidence="1 2" key="1">
    <citation type="submission" date="2019-06" db="EMBL/GenBank/DDBJ databases">
        <authorList>
            <person name="Broberg M."/>
        </authorList>
    </citation>
    <scope>NUCLEOTIDE SEQUENCE [LARGE SCALE GENOMIC DNA]</scope>
</reference>
<name>A0ABY6UNA1_BIOOC</name>
<evidence type="ECO:0000313" key="2">
    <source>
        <dbReference type="Proteomes" id="UP000766486"/>
    </source>
</evidence>
<dbReference type="Proteomes" id="UP000766486">
    <property type="component" value="Unassembled WGS sequence"/>
</dbReference>
<dbReference type="EMBL" id="CABFNS010000851">
    <property type="protein sequence ID" value="VUC32813.1"/>
    <property type="molecule type" value="Genomic_DNA"/>
</dbReference>
<evidence type="ECO:0008006" key="3">
    <source>
        <dbReference type="Google" id="ProtNLM"/>
    </source>
</evidence>
<keyword evidence="2" id="KW-1185">Reference proteome</keyword>
<organism evidence="1 2">
    <name type="scientific">Bionectria ochroleuca</name>
    <name type="common">Gliocladium roseum</name>
    <dbReference type="NCBI Taxonomy" id="29856"/>
    <lineage>
        <taxon>Eukaryota</taxon>
        <taxon>Fungi</taxon>
        <taxon>Dikarya</taxon>
        <taxon>Ascomycota</taxon>
        <taxon>Pezizomycotina</taxon>
        <taxon>Sordariomycetes</taxon>
        <taxon>Hypocreomycetidae</taxon>
        <taxon>Hypocreales</taxon>
        <taxon>Bionectriaceae</taxon>
        <taxon>Clonostachys</taxon>
    </lineage>
</organism>
<comment type="caution">
    <text evidence="1">The sequence shown here is derived from an EMBL/GenBank/DDBJ whole genome shotgun (WGS) entry which is preliminary data.</text>
</comment>
<gene>
    <name evidence="1" type="ORF">CLO192961_LOCUS329061</name>
</gene>
<protein>
    <recommendedName>
        <fullName evidence="3">F-box domain-containing protein</fullName>
    </recommendedName>
</protein>